<dbReference type="GO" id="GO:0005524">
    <property type="term" value="F:ATP binding"/>
    <property type="evidence" value="ECO:0007669"/>
    <property type="project" value="UniProtKB-KW"/>
</dbReference>
<dbReference type="InterPro" id="IPR003439">
    <property type="entry name" value="ABC_transporter-like_ATP-bd"/>
</dbReference>
<evidence type="ECO:0000256" key="4">
    <source>
        <dbReference type="ARBA" id="ARBA00022475"/>
    </source>
</evidence>
<dbReference type="InterPro" id="IPR050763">
    <property type="entry name" value="ABC_transporter_ATP-binding"/>
</dbReference>
<keyword evidence="4" id="KW-0472">Membrane</keyword>
<evidence type="ECO:0000313" key="8">
    <source>
        <dbReference type="EMBL" id="EXI78688.1"/>
    </source>
</evidence>
<dbReference type="Gene3D" id="3.40.50.300">
    <property type="entry name" value="P-loop containing nucleotide triphosphate hydrolases"/>
    <property type="match status" value="1"/>
</dbReference>
<keyword evidence="8" id="KW-0378">Hydrolase</keyword>
<comment type="caution">
    <text evidence="8">The sequence shown here is derived from an EMBL/GenBank/DDBJ whole genome shotgun (WGS) entry which is preliminary data.</text>
</comment>
<dbReference type="Proteomes" id="UP000021816">
    <property type="component" value="Unassembled WGS sequence"/>
</dbReference>
<dbReference type="AlphaFoldDB" id="A0A011N7V8"/>
<dbReference type="PANTHER" id="PTHR42711:SF5">
    <property type="entry name" value="ABC TRANSPORTER ATP-BINDING PROTEIN NATA"/>
    <property type="match status" value="1"/>
</dbReference>
<dbReference type="SUPFAM" id="SSF52540">
    <property type="entry name" value="P-loop containing nucleoside triphosphate hydrolases"/>
    <property type="match status" value="1"/>
</dbReference>
<keyword evidence="3" id="KW-0536">Nodulation</keyword>
<keyword evidence="4" id="KW-1003">Cell membrane</keyword>
<keyword evidence="6 8" id="KW-0067">ATP-binding</keyword>
<proteinExistence type="inferred from homology"/>
<gene>
    <name evidence="8" type="primary">yxlF</name>
    <name evidence="8" type="ORF">AW10_02842</name>
</gene>
<protein>
    <submittedName>
        <fullName evidence="8">Putative ABC transporter ATP-binding protein YxlF</fullName>
        <ecNumber evidence="8">3.6.3.-</ecNumber>
    </submittedName>
</protein>
<dbReference type="Pfam" id="PF00005">
    <property type="entry name" value="ABC_tran"/>
    <property type="match status" value="1"/>
</dbReference>
<evidence type="ECO:0000259" key="7">
    <source>
        <dbReference type="PROSITE" id="PS50893"/>
    </source>
</evidence>
<reference evidence="8 9" key="1">
    <citation type="submission" date="2014-02" db="EMBL/GenBank/DDBJ databases">
        <title>Expanding our view of genomic diversity in Candidatus Accumulibacter clades.</title>
        <authorList>
            <person name="Skennerton C.T."/>
            <person name="Barr J.J."/>
            <person name="Slater F.R."/>
            <person name="Bond P.L."/>
            <person name="Tyson G.W."/>
        </authorList>
    </citation>
    <scope>NUCLEOTIDE SEQUENCE [LARGE SCALE GENOMIC DNA]</scope>
    <source>
        <strain evidence="9">BA-92</strain>
    </source>
</reference>
<evidence type="ECO:0000256" key="6">
    <source>
        <dbReference type="ARBA" id="ARBA00022840"/>
    </source>
</evidence>
<name>A0A011N7V8_9PROT</name>
<keyword evidence="2" id="KW-0813">Transport</keyword>
<evidence type="ECO:0000313" key="9">
    <source>
        <dbReference type="Proteomes" id="UP000021816"/>
    </source>
</evidence>
<dbReference type="PATRIC" id="fig|1454003.3.peg.2900"/>
<evidence type="ECO:0000256" key="3">
    <source>
        <dbReference type="ARBA" id="ARBA00022458"/>
    </source>
</evidence>
<dbReference type="GO" id="GO:0016887">
    <property type="term" value="F:ATP hydrolysis activity"/>
    <property type="evidence" value="ECO:0007669"/>
    <property type="project" value="InterPro"/>
</dbReference>
<comment type="similarity">
    <text evidence="1">Belongs to the ABC transporter superfamily.</text>
</comment>
<dbReference type="PROSITE" id="PS50893">
    <property type="entry name" value="ABC_TRANSPORTER_2"/>
    <property type="match status" value="1"/>
</dbReference>
<dbReference type="InterPro" id="IPR003593">
    <property type="entry name" value="AAA+_ATPase"/>
</dbReference>
<dbReference type="PANTHER" id="PTHR42711">
    <property type="entry name" value="ABC TRANSPORTER ATP-BINDING PROTEIN"/>
    <property type="match status" value="1"/>
</dbReference>
<dbReference type="EC" id="3.6.3.-" evidence="8"/>
<accession>A0A011N7V8</accession>
<organism evidence="8 9">
    <name type="scientific">Candidatus Accumulibacter appositus</name>
    <dbReference type="NCBI Taxonomy" id="1454003"/>
    <lineage>
        <taxon>Bacteria</taxon>
        <taxon>Pseudomonadati</taxon>
        <taxon>Pseudomonadota</taxon>
        <taxon>Betaproteobacteria</taxon>
        <taxon>Candidatus Accumulibacter</taxon>
    </lineage>
</organism>
<sequence length="314" mass="34576">MTSAIFIDGLCKTYPRSWRTPAFEAVRELSLTISEGEVFGFIGPNGAGKSTTIKVLTGVLQPSKGRAELFGKAVSLPAARRGLGYVPENPSLYDYLTPLEILTMGLAIHRVKLPDARKHCMHWLDRFALSHVADKRVRSFSKGMTQRVALAHAMAIQPRLLILDEPLSGLDPVGRKDVVDIFGEYRGAGGTVFLTSHVLHDVERLADRFGLIHRGRLVSVQAPSGLLHGEQTVTVRSAGTAPVSGFVLETKGRWRADVRRDQLWETLDRLRGARHTVLEIRPALTLEDAFFRFLETAAMASPATQGDSLEQEEG</sequence>
<dbReference type="CDD" id="cd03230">
    <property type="entry name" value="ABC_DR_subfamily_A"/>
    <property type="match status" value="1"/>
</dbReference>
<keyword evidence="5" id="KW-0547">Nucleotide-binding</keyword>
<dbReference type="InterPro" id="IPR027417">
    <property type="entry name" value="P-loop_NTPase"/>
</dbReference>
<dbReference type="SMART" id="SM00382">
    <property type="entry name" value="AAA"/>
    <property type="match status" value="1"/>
</dbReference>
<feature type="domain" description="ABC transporter" evidence="7">
    <location>
        <begin position="5"/>
        <end position="239"/>
    </location>
</feature>
<evidence type="ECO:0000256" key="5">
    <source>
        <dbReference type="ARBA" id="ARBA00022741"/>
    </source>
</evidence>
<evidence type="ECO:0000256" key="1">
    <source>
        <dbReference type="ARBA" id="ARBA00005417"/>
    </source>
</evidence>
<evidence type="ECO:0000256" key="2">
    <source>
        <dbReference type="ARBA" id="ARBA00022448"/>
    </source>
</evidence>
<dbReference type="STRING" id="1454003.AW10_02842"/>
<dbReference type="EMBL" id="JEMX01000066">
    <property type="protein sequence ID" value="EXI78688.1"/>
    <property type="molecule type" value="Genomic_DNA"/>
</dbReference>